<dbReference type="AlphaFoldDB" id="A0A6S6R3Y5"/>
<dbReference type="CDD" id="cd06664">
    <property type="entry name" value="IscU_like"/>
    <property type="match status" value="1"/>
</dbReference>
<dbReference type="Proteomes" id="UP000515561">
    <property type="component" value="Chromosome"/>
</dbReference>
<evidence type="ECO:0000313" key="2">
    <source>
        <dbReference type="Proteomes" id="UP000515561"/>
    </source>
</evidence>
<dbReference type="Pfam" id="PF01592">
    <property type="entry name" value="NifU_N"/>
    <property type="match status" value="1"/>
</dbReference>
<dbReference type="GO" id="GO:0016226">
    <property type="term" value="P:iron-sulfur cluster assembly"/>
    <property type="evidence" value="ECO:0007669"/>
    <property type="project" value="InterPro"/>
</dbReference>
<dbReference type="SUPFAM" id="SSF82649">
    <property type="entry name" value="SufE/NifU"/>
    <property type="match status" value="1"/>
</dbReference>
<keyword evidence="2" id="KW-1185">Reference proteome</keyword>
<sequence length="142" mass="15873">MGIEQIYSEVLREHTSSNRNKHHIENPTIVQKGINPSCGDEIELELRIKDGRIEAAGFTGSGCAISQASASIMVDLIKDKPVDEALVLADRFFSMIKHEITEEEELEILEDAIALKDISHMPARVKCAVLGWHTLKESVHRK</sequence>
<dbReference type="GO" id="GO:0051536">
    <property type="term" value="F:iron-sulfur cluster binding"/>
    <property type="evidence" value="ECO:0007669"/>
    <property type="project" value="InterPro"/>
</dbReference>
<evidence type="ECO:0000313" key="1">
    <source>
        <dbReference type="EMBL" id="BCJ94757.1"/>
    </source>
</evidence>
<name>A0A6S6R3Y5_9FIRM</name>
<dbReference type="NCBIfam" id="TIGR01994">
    <property type="entry name" value="SUF_scaf_2"/>
    <property type="match status" value="1"/>
</dbReference>
<dbReference type="InterPro" id="IPR002871">
    <property type="entry name" value="NIF_FeS_clus_asmbl_NifU_N"/>
</dbReference>
<dbReference type="RefSeq" id="WP_184089230.1">
    <property type="nucleotide sequence ID" value="NZ_AP023367.1"/>
</dbReference>
<protein>
    <submittedName>
        <fullName evidence="1">Iron-sulfur cluster assembly scaffold protein NifU</fullName>
    </submittedName>
</protein>
<dbReference type="Gene3D" id="3.90.1010.10">
    <property type="match status" value="1"/>
</dbReference>
<proteinExistence type="predicted"/>
<accession>A0A6S6R3Y5</accession>
<dbReference type="GO" id="GO:0005506">
    <property type="term" value="F:iron ion binding"/>
    <property type="evidence" value="ECO:0007669"/>
    <property type="project" value="InterPro"/>
</dbReference>
<reference evidence="1 2" key="1">
    <citation type="journal article" date="2016" name="Int. J. Syst. Evol. Microbiol.">
        <title>Descriptions of Anaerotaenia torta gen. nov., sp. nov. and Anaerocolumna cellulosilytica gen. nov., sp. nov. isolated from a methanogenic reactor of cattle waste.</title>
        <authorList>
            <person name="Uek A."/>
            <person name="Ohtaki Y."/>
            <person name="Kaku N."/>
            <person name="Ueki K."/>
        </authorList>
    </citation>
    <scope>NUCLEOTIDE SEQUENCE [LARGE SCALE GENOMIC DNA]</scope>
    <source>
        <strain evidence="1 2">SN021</strain>
    </source>
</reference>
<organism evidence="1 2">
    <name type="scientific">Anaerocolumna cellulosilytica</name>
    <dbReference type="NCBI Taxonomy" id="433286"/>
    <lineage>
        <taxon>Bacteria</taxon>
        <taxon>Bacillati</taxon>
        <taxon>Bacillota</taxon>
        <taxon>Clostridia</taxon>
        <taxon>Lachnospirales</taxon>
        <taxon>Lachnospiraceae</taxon>
        <taxon>Anaerocolumna</taxon>
    </lineage>
</organism>
<dbReference type="EMBL" id="AP023367">
    <property type="protein sequence ID" value="BCJ94757.1"/>
    <property type="molecule type" value="Genomic_DNA"/>
</dbReference>
<dbReference type="PANTHER" id="PTHR10093">
    <property type="entry name" value="IRON-SULFUR CLUSTER ASSEMBLY ENZYME NIFU HOMOLOG"/>
    <property type="match status" value="1"/>
</dbReference>
<gene>
    <name evidence="1" type="ORF">acsn021_23260</name>
</gene>
<dbReference type="KEGG" id="acel:acsn021_23260"/>